<name>A0AAD7GTW3_MYCRO</name>
<proteinExistence type="predicted"/>
<evidence type="ECO:0000313" key="1">
    <source>
        <dbReference type="EMBL" id="KAJ7705029.1"/>
    </source>
</evidence>
<feature type="non-terminal residue" evidence="1">
    <location>
        <position position="72"/>
    </location>
</feature>
<organism evidence="1 2">
    <name type="scientific">Mycena rosella</name>
    <name type="common">Pink bonnet</name>
    <name type="synonym">Agaricus rosellus</name>
    <dbReference type="NCBI Taxonomy" id="1033263"/>
    <lineage>
        <taxon>Eukaryota</taxon>
        <taxon>Fungi</taxon>
        <taxon>Dikarya</taxon>
        <taxon>Basidiomycota</taxon>
        <taxon>Agaricomycotina</taxon>
        <taxon>Agaricomycetes</taxon>
        <taxon>Agaricomycetidae</taxon>
        <taxon>Agaricales</taxon>
        <taxon>Marasmiineae</taxon>
        <taxon>Mycenaceae</taxon>
        <taxon>Mycena</taxon>
    </lineage>
</organism>
<keyword evidence="2" id="KW-1185">Reference proteome</keyword>
<gene>
    <name evidence="1" type="ORF">B0H17DRAFT_889516</name>
</gene>
<accession>A0AAD7GTW3</accession>
<dbReference type="Proteomes" id="UP001221757">
    <property type="component" value="Unassembled WGS sequence"/>
</dbReference>
<dbReference type="EMBL" id="JARKIE010000009">
    <property type="protein sequence ID" value="KAJ7705029.1"/>
    <property type="molecule type" value="Genomic_DNA"/>
</dbReference>
<feature type="non-terminal residue" evidence="1">
    <location>
        <position position="1"/>
    </location>
</feature>
<dbReference type="AlphaFoldDB" id="A0AAD7GTW3"/>
<protein>
    <submittedName>
        <fullName evidence="1">Uncharacterized protein</fullName>
    </submittedName>
</protein>
<comment type="caution">
    <text evidence="1">The sequence shown here is derived from an EMBL/GenBank/DDBJ whole genome shotgun (WGS) entry which is preliminary data.</text>
</comment>
<evidence type="ECO:0000313" key="2">
    <source>
        <dbReference type="Proteomes" id="UP001221757"/>
    </source>
</evidence>
<sequence>PSFQRMAGMLHAATILSFANFRDWAVDLLEDMWSPLLADLVPAPITHTMESVVLMRTFAVPSILKCGLSELI</sequence>
<reference evidence="1" key="1">
    <citation type="submission" date="2023-03" db="EMBL/GenBank/DDBJ databases">
        <title>Massive genome expansion in bonnet fungi (Mycena s.s.) driven by repeated elements and novel gene families across ecological guilds.</title>
        <authorList>
            <consortium name="Lawrence Berkeley National Laboratory"/>
            <person name="Harder C.B."/>
            <person name="Miyauchi S."/>
            <person name="Viragh M."/>
            <person name="Kuo A."/>
            <person name="Thoen E."/>
            <person name="Andreopoulos B."/>
            <person name="Lu D."/>
            <person name="Skrede I."/>
            <person name="Drula E."/>
            <person name="Henrissat B."/>
            <person name="Morin E."/>
            <person name="Kohler A."/>
            <person name="Barry K."/>
            <person name="LaButti K."/>
            <person name="Morin E."/>
            <person name="Salamov A."/>
            <person name="Lipzen A."/>
            <person name="Mereny Z."/>
            <person name="Hegedus B."/>
            <person name="Baldrian P."/>
            <person name="Stursova M."/>
            <person name="Weitz H."/>
            <person name="Taylor A."/>
            <person name="Grigoriev I.V."/>
            <person name="Nagy L.G."/>
            <person name="Martin F."/>
            <person name="Kauserud H."/>
        </authorList>
    </citation>
    <scope>NUCLEOTIDE SEQUENCE</scope>
    <source>
        <strain evidence="1">CBHHK067</strain>
    </source>
</reference>